<feature type="chain" id="PRO_5043437781" evidence="1">
    <location>
        <begin position="20"/>
        <end position="144"/>
    </location>
</feature>
<evidence type="ECO:0000313" key="3">
    <source>
        <dbReference type="Proteomes" id="UP001152523"/>
    </source>
</evidence>
<name>A0AAV0DNU1_9ASTE</name>
<keyword evidence="1" id="KW-0732">Signal</keyword>
<comment type="caution">
    <text evidence="2">The sequence shown here is derived from an EMBL/GenBank/DDBJ whole genome shotgun (WGS) entry which is preliminary data.</text>
</comment>
<dbReference type="EMBL" id="CAMAPF010000121">
    <property type="protein sequence ID" value="CAH9103486.1"/>
    <property type="molecule type" value="Genomic_DNA"/>
</dbReference>
<feature type="signal peptide" evidence="1">
    <location>
        <begin position="1"/>
        <end position="19"/>
    </location>
</feature>
<accession>A0AAV0DNU1</accession>
<reference evidence="2" key="1">
    <citation type="submission" date="2022-07" db="EMBL/GenBank/DDBJ databases">
        <authorList>
            <person name="Macas J."/>
            <person name="Novak P."/>
            <person name="Neumann P."/>
        </authorList>
    </citation>
    <scope>NUCLEOTIDE SEQUENCE</scope>
</reference>
<evidence type="ECO:0000313" key="2">
    <source>
        <dbReference type="EMBL" id="CAH9103486.1"/>
    </source>
</evidence>
<proteinExistence type="predicted"/>
<protein>
    <submittedName>
        <fullName evidence="2">Uncharacterized protein</fullName>
    </submittedName>
</protein>
<organism evidence="2 3">
    <name type="scientific">Cuscuta epithymum</name>
    <dbReference type="NCBI Taxonomy" id="186058"/>
    <lineage>
        <taxon>Eukaryota</taxon>
        <taxon>Viridiplantae</taxon>
        <taxon>Streptophyta</taxon>
        <taxon>Embryophyta</taxon>
        <taxon>Tracheophyta</taxon>
        <taxon>Spermatophyta</taxon>
        <taxon>Magnoliopsida</taxon>
        <taxon>eudicotyledons</taxon>
        <taxon>Gunneridae</taxon>
        <taxon>Pentapetalae</taxon>
        <taxon>asterids</taxon>
        <taxon>lamiids</taxon>
        <taxon>Solanales</taxon>
        <taxon>Convolvulaceae</taxon>
        <taxon>Cuscuteae</taxon>
        <taxon>Cuscuta</taxon>
        <taxon>Cuscuta subgen. Cuscuta</taxon>
    </lineage>
</organism>
<gene>
    <name evidence="2" type="ORF">CEPIT_LOCUS16450</name>
</gene>
<dbReference type="AlphaFoldDB" id="A0AAV0DNU1"/>
<keyword evidence="3" id="KW-1185">Reference proteome</keyword>
<dbReference type="Proteomes" id="UP001152523">
    <property type="component" value="Unassembled WGS sequence"/>
</dbReference>
<evidence type="ECO:0000256" key="1">
    <source>
        <dbReference type="SAM" id="SignalP"/>
    </source>
</evidence>
<sequence length="144" mass="16335">MNTFATKLMMTFVVLNVNQFFFLSRIQESREPSPCTPVKFAGTDECYYVKDSSTKSDLKSLDLDKSELLRTKLNISVKDGSTKSDLKSLDLDKSELLRTKLNISVKDGSTKSDLKSLDLDKSELFHLPSHRFLNAMFLKSLLIT</sequence>